<reference evidence="2 3" key="1">
    <citation type="submission" date="2022-10" db="EMBL/GenBank/DDBJ databases">
        <title>Aestuariibacter sp. AA17 isolated from Montipora capitata coral fragment.</title>
        <authorList>
            <person name="Emsley S.A."/>
            <person name="Pfannmuller K.M."/>
            <person name="Loughran R.M."/>
            <person name="Shlafstein M."/>
            <person name="Papke E."/>
            <person name="Saw J.H."/>
            <person name="Ushijima B."/>
            <person name="Videau P."/>
        </authorList>
    </citation>
    <scope>NUCLEOTIDE SEQUENCE [LARGE SCALE GENOMIC DNA]</scope>
    <source>
        <strain evidence="2 3">AA17</strain>
    </source>
</reference>
<keyword evidence="1" id="KW-0732">Signal</keyword>
<keyword evidence="3" id="KW-1185">Reference proteome</keyword>
<feature type="signal peptide" evidence="1">
    <location>
        <begin position="1"/>
        <end position="27"/>
    </location>
</feature>
<gene>
    <name evidence="2" type="ORF">OE749_08175</name>
</gene>
<accession>A0ABT3A7L4</accession>
<protein>
    <submittedName>
        <fullName evidence="2">Uncharacterized protein</fullName>
    </submittedName>
</protein>
<sequence>MVLARNTRVIILCSALLLIAITPHARAFHHPKCTAFFSLSGLDHALFQSTVATLAPHLKRKQIVLYDLNHWQDFPSDSHLSGRLRAQIREQFALDYNSSAAIVVDNHQNIILEQRGRVDLVEMLMACE</sequence>
<name>A0ABT3A7L4_9ALTE</name>
<comment type="caution">
    <text evidence="2">The sequence shown here is derived from an EMBL/GenBank/DDBJ whole genome shotgun (WGS) entry which is preliminary data.</text>
</comment>
<dbReference type="EMBL" id="JAOWKX010000003">
    <property type="protein sequence ID" value="MCV2884670.1"/>
    <property type="molecule type" value="Genomic_DNA"/>
</dbReference>
<evidence type="ECO:0000313" key="3">
    <source>
        <dbReference type="Proteomes" id="UP001652504"/>
    </source>
</evidence>
<evidence type="ECO:0000313" key="2">
    <source>
        <dbReference type="EMBL" id="MCV2884670.1"/>
    </source>
</evidence>
<proteinExistence type="predicted"/>
<dbReference type="Proteomes" id="UP001652504">
    <property type="component" value="Unassembled WGS sequence"/>
</dbReference>
<dbReference type="RefSeq" id="WP_263711947.1">
    <property type="nucleotide sequence ID" value="NZ_JAOWKX010000003.1"/>
</dbReference>
<evidence type="ECO:0000256" key="1">
    <source>
        <dbReference type="SAM" id="SignalP"/>
    </source>
</evidence>
<feature type="chain" id="PRO_5045799593" evidence="1">
    <location>
        <begin position="28"/>
        <end position="128"/>
    </location>
</feature>
<organism evidence="2 3">
    <name type="scientific">Fluctibacter corallii</name>
    <dbReference type="NCBI Taxonomy" id="2984329"/>
    <lineage>
        <taxon>Bacteria</taxon>
        <taxon>Pseudomonadati</taxon>
        <taxon>Pseudomonadota</taxon>
        <taxon>Gammaproteobacteria</taxon>
        <taxon>Alteromonadales</taxon>
        <taxon>Alteromonadaceae</taxon>
        <taxon>Fluctibacter</taxon>
    </lineage>
</organism>